<dbReference type="STRING" id="1403537.Q428_07920"/>
<reference evidence="6 7" key="1">
    <citation type="journal article" date="2014" name="Genome Announc.">
        <title>Draft Genome Sequence of Fervidicella metallireducens Strain AeBT, an Iron-Reducing Thermoanaerobe from the Great Artesian Basin.</title>
        <authorList>
            <person name="Patel B.K."/>
        </authorList>
    </citation>
    <scope>NUCLEOTIDE SEQUENCE [LARGE SCALE GENOMIC DNA]</scope>
    <source>
        <strain evidence="6 7">AeB</strain>
    </source>
</reference>
<dbReference type="Gene3D" id="3.30.450.330">
    <property type="match status" value="1"/>
</dbReference>
<comment type="subcellular location">
    <subcellularLocation>
        <location evidence="1">Membrane</location>
    </subcellularLocation>
</comment>
<dbReference type="EMBL" id="AZQP01000021">
    <property type="protein sequence ID" value="EYE88406.1"/>
    <property type="molecule type" value="Genomic_DNA"/>
</dbReference>
<dbReference type="SUPFAM" id="SSF56601">
    <property type="entry name" value="beta-lactamase/transpeptidase-like"/>
    <property type="match status" value="1"/>
</dbReference>
<keyword evidence="3 4" id="KW-0472">Membrane</keyword>
<evidence type="ECO:0000313" key="7">
    <source>
        <dbReference type="Proteomes" id="UP000019681"/>
    </source>
</evidence>
<evidence type="ECO:0000256" key="2">
    <source>
        <dbReference type="ARBA" id="ARBA00007171"/>
    </source>
</evidence>
<evidence type="ECO:0000313" key="6">
    <source>
        <dbReference type="EMBL" id="EYE88406.1"/>
    </source>
</evidence>
<dbReference type="Pfam" id="PF00905">
    <property type="entry name" value="Transpeptidase"/>
    <property type="match status" value="1"/>
</dbReference>
<dbReference type="SUPFAM" id="SSF54184">
    <property type="entry name" value="Penicillin-binding protein 2x (pbp-2x), c-terminal domain"/>
    <property type="match status" value="2"/>
</dbReference>
<feature type="domain" description="PASTA" evidence="5">
    <location>
        <begin position="586"/>
        <end position="646"/>
    </location>
</feature>
<protein>
    <submittedName>
        <fullName evidence="6">Stage V sporulation protein D</fullName>
    </submittedName>
</protein>
<dbReference type="SUPFAM" id="SSF56519">
    <property type="entry name" value="Penicillin binding protein dimerisation domain"/>
    <property type="match status" value="1"/>
</dbReference>
<dbReference type="GO" id="GO:0071555">
    <property type="term" value="P:cell wall organization"/>
    <property type="evidence" value="ECO:0007669"/>
    <property type="project" value="TreeGrafter"/>
</dbReference>
<dbReference type="Gene3D" id="3.90.1310.10">
    <property type="entry name" value="Penicillin-binding protein 2a (Domain 2)"/>
    <property type="match status" value="1"/>
</dbReference>
<dbReference type="Proteomes" id="UP000019681">
    <property type="component" value="Unassembled WGS sequence"/>
</dbReference>
<comment type="caution">
    <text evidence="6">The sequence shown here is derived from an EMBL/GenBank/DDBJ whole genome shotgun (WGS) entry which is preliminary data.</text>
</comment>
<dbReference type="Pfam" id="PF03717">
    <property type="entry name" value="PBP_dimer"/>
    <property type="match status" value="1"/>
</dbReference>
<dbReference type="Pfam" id="PF03793">
    <property type="entry name" value="PASTA"/>
    <property type="match status" value="2"/>
</dbReference>
<keyword evidence="4" id="KW-0812">Transmembrane</keyword>
<dbReference type="AlphaFoldDB" id="A0A017RUW5"/>
<organism evidence="6 7">
    <name type="scientific">Fervidicella metallireducens AeB</name>
    <dbReference type="NCBI Taxonomy" id="1403537"/>
    <lineage>
        <taxon>Bacteria</taxon>
        <taxon>Bacillati</taxon>
        <taxon>Bacillota</taxon>
        <taxon>Clostridia</taxon>
        <taxon>Eubacteriales</taxon>
        <taxon>Clostridiaceae</taxon>
        <taxon>Fervidicella</taxon>
    </lineage>
</organism>
<dbReference type="GO" id="GO:0008658">
    <property type="term" value="F:penicillin binding"/>
    <property type="evidence" value="ECO:0007669"/>
    <property type="project" value="InterPro"/>
</dbReference>
<evidence type="ECO:0000256" key="1">
    <source>
        <dbReference type="ARBA" id="ARBA00004370"/>
    </source>
</evidence>
<sequence length="712" mass="79409">MLVKKRVVYMLLIILAVQFVIMLRYAWVQIVWSPQLQKWAVEQWTNDTKIDAKRGKILDRNGSPLAVSGNVERVDAFMKDINEAVKNKKITKEEIAEKLSPIIGMTKEAILKKLNKRLPNGLPLSSVTIIRRIEKEQGNKIRELKLPGIVITEDTKRYYPNGNFLAHVLGNTNIDGDGRAGIELQYNEELKGTPGRFMGETDAYHREMPYSMANYVAPKNGNDIVLTIDQSIQYFVEKQLERGLVEYKAKQISAIVMDPKTGEILAMANKPDYDPNNPVTGDVSESIKKWRNRAVNDVFEPGSVLKVITAAAAIEENIVSDEDRFVCHGSKKVADRIIHCWKRTGHGTQNFAQILQNSCNVGFMELGERLGKEKLYKYWNLFGFGKKTNIDFPGEENGIIRPIERVNKVELVNQAFGQGISVTMIQYLTALAAVANDGKMMQPHLLKQVLYTDENGNTSIVKEYKPKVLKQVMSAESARKLRAILETVVSVGAGKKAYLEGYHVGGKTGTAQKVINGVYANGKYISSFASMAPCSNPEFVIILSIDEPDPSNYYSGSTAAPLTKQIIEDIFRYRNIPPDATANKEAVREVVIPEIRGLTVEEANKILRNNKLNFETQGNGSIIYDVSPTPGVTVRENTKITLYLGMDKNKNEKVAVPNFTGMTKKEINELAKSLGIKVSYLGDGIGVSQSLQPGTEIDKSTEIEIILEQPED</sequence>
<accession>A0A017RUW5</accession>
<dbReference type="NCBIfam" id="TIGR02214">
    <property type="entry name" value="spoVD_pbp"/>
    <property type="match status" value="1"/>
</dbReference>
<dbReference type="CDD" id="cd06575">
    <property type="entry name" value="PASTA_Pbp2x-like_2"/>
    <property type="match status" value="1"/>
</dbReference>
<dbReference type="InterPro" id="IPR005543">
    <property type="entry name" value="PASTA_dom"/>
</dbReference>
<dbReference type="InterPro" id="IPR050515">
    <property type="entry name" value="Beta-lactam/transpept"/>
</dbReference>
<gene>
    <name evidence="6" type="ORF">Q428_07920</name>
</gene>
<dbReference type="GO" id="GO:0005886">
    <property type="term" value="C:plasma membrane"/>
    <property type="evidence" value="ECO:0007669"/>
    <property type="project" value="TreeGrafter"/>
</dbReference>
<dbReference type="OrthoDB" id="9804124at2"/>
<dbReference type="InterPro" id="IPR001460">
    <property type="entry name" value="PCN-bd_Tpept"/>
</dbReference>
<dbReference type="SMART" id="SM00740">
    <property type="entry name" value="PASTA"/>
    <property type="match status" value="2"/>
</dbReference>
<dbReference type="InterPro" id="IPR012338">
    <property type="entry name" value="Beta-lactam/transpept-like"/>
</dbReference>
<dbReference type="Gene3D" id="3.40.710.10">
    <property type="entry name" value="DD-peptidase/beta-lactamase superfamily"/>
    <property type="match status" value="1"/>
</dbReference>
<dbReference type="PANTHER" id="PTHR30627">
    <property type="entry name" value="PEPTIDOGLYCAN D,D-TRANSPEPTIDASE"/>
    <property type="match status" value="1"/>
</dbReference>
<feature type="transmembrane region" description="Helical" evidence="4">
    <location>
        <begin position="7"/>
        <end position="27"/>
    </location>
</feature>
<dbReference type="PROSITE" id="PS51178">
    <property type="entry name" value="PASTA"/>
    <property type="match status" value="2"/>
</dbReference>
<dbReference type="Gene3D" id="3.30.10.20">
    <property type="match status" value="2"/>
</dbReference>
<evidence type="ECO:0000259" key="5">
    <source>
        <dbReference type="PROSITE" id="PS51178"/>
    </source>
</evidence>
<evidence type="ECO:0000256" key="3">
    <source>
        <dbReference type="ARBA" id="ARBA00023136"/>
    </source>
</evidence>
<feature type="domain" description="PASTA" evidence="5">
    <location>
        <begin position="650"/>
        <end position="709"/>
    </location>
</feature>
<proteinExistence type="inferred from homology"/>
<dbReference type="InterPro" id="IPR011927">
    <property type="entry name" value="SpoVD_pbp"/>
</dbReference>
<dbReference type="InterPro" id="IPR036138">
    <property type="entry name" value="PBP_dimer_sf"/>
</dbReference>
<comment type="similarity">
    <text evidence="2">Belongs to the transpeptidase family.</text>
</comment>
<dbReference type="InterPro" id="IPR005311">
    <property type="entry name" value="PBP_dimer"/>
</dbReference>
<keyword evidence="7" id="KW-1185">Reference proteome</keyword>
<evidence type="ECO:0000256" key="4">
    <source>
        <dbReference type="SAM" id="Phobius"/>
    </source>
</evidence>
<name>A0A017RUW5_9CLOT</name>
<keyword evidence="4" id="KW-1133">Transmembrane helix</keyword>
<dbReference type="PANTHER" id="PTHR30627:SF1">
    <property type="entry name" value="PEPTIDOGLYCAN D,D-TRANSPEPTIDASE FTSI"/>
    <property type="match status" value="1"/>
</dbReference>
<dbReference type="CDD" id="cd06576">
    <property type="entry name" value="PASTA_Pbp2x-like_1"/>
    <property type="match status" value="1"/>
</dbReference>